<reference evidence="4" key="5">
    <citation type="submission" date="2018-04" db="UniProtKB">
        <authorList>
            <consortium name="EnsemblFungi"/>
        </authorList>
    </citation>
    <scope>IDENTIFICATION</scope>
    <source>
        <strain evidence="4">R3-111a-1</strain>
    </source>
</reference>
<dbReference type="Proteomes" id="UP000006039">
    <property type="component" value="Unassembled WGS sequence"/>
</dbReference>
<keyword evidence="5" id="KW-1185">Reference proteome</keyword>
<sequence length="170" mass="18392">MQGAQIEMRKARAATRANEAENPTQQKGKHASVNSDGLGLGAAASPKAGGSGYKSRHSIAADSDPLEPTVHGEWPDGLANIMRGSARHCRIRSSSVWWPPGLYVCRALVPPSQPLAAASARPTPKPQLLGRVIWLQLFLCFLVLTLRFTSRFRLGVTPGLDPWRSCARND</sequence>
<dbReference type="EnsemblFungi" id="EJT73327">
    <property type="protein sequence ID" value="EJT73327"/>
    <property type="gene ID" value="GGTG_10171"/>
</dbReference>
<evidence type="ECO:0000256" key="2">
    <source>
        <dbReference type="SAM" id="Phobius"/>
    </source>
</evidence>
<dbReference type="GeneID" id="20350629"/>
<evidence type="ECO:0000313" key="3">
    <source>
        <dbReference type="EMBL" id="EJT73327.1"/>
    </source>
</evidence>
<evidence type="ECO:0000256" key="1">
    <source>
        <dbReference type="SAM" id="MobiDB-lite"/>
    </source>
</evidence>
<reference evidence="3" key="2">
    <citation type="submission" date="2010-07" db="EMBL/GenBank/DDBJ databases">
        <authorList>
            <consortium name="The Broad Institute Genome Sequencing Platform"/>
            <consortium name="Broad Institute Genome Sequencing Center for Infectious Disease"/>
            <person name="Ma L.-J."/>
            <person name="Dead R."/>
            <person name="Young S."/>
            <person name="Zeng Q."/>
            <person name="Koehrsen M."/>
            <person name="Alvarado L."/>
            <person name="Berlin A."/>
            <person name="Chapman S.B."/>
            <person name="Chen Z."/>
            <person name="Freedman E."/>
            <person name="Gellesch M."/>
            <person name="Goldberg J."/>
            <person name="Griggs A."/>
            <person name="Gujja S."/>
            <person name="Heilman E.R."/>
            <person name="Heiman D."/>
            <person name="Hepburn T."/>
            <person name="Howarth C."/>
            <person name="Jen D."/>
            <person name="Larson L."/>
            <person name="Mehta T."/>
            <person name="Neiman D."/>
            <person name="Pearson M."/>
            <person name="Roberts A."/>
            <person name="Saif S."/>
            <person name="Shea T."/>
            <person name="Shenoy N."/>
            <person name="Sisk P."/>
            <person name="Stolte C."/>
            <person name="Sykes S."/>
            <person name="Walk T."/>
            <person name="White J."/>
            <person name="Yandava C."/>
            <person name="Haas B."/>
            <person name="Nusbaum C."/>
            <person name="Birren B."/>
        </authorList>
    </citation>
    <scope>NUCLEOTIDE SEQUENCE</scope>
    <source>
        <strain evidence="3">R3-111a-1</strain>
    </source>
</reference>
<feature type="region of interest" description="Disordered" evidence="1">
    <location>
        <begin position="1"/>
        <end position="67"/>
    </location>
</feature>
<reference evidence="3" key="3">
    <citation type="submission" date="2010-09" db="EMBL/GenBank/DDBJ databases">
        <title>Annotation of Gaeumannomyces graminis var. tritici R3-111a-1.</title>
        <authorList>
            <consortium name="The Broad Institute Genome Sequencing Platform"/>
            <person name="Ma L.-J."/>
            <person name="Dead R."/>
            <person name="Young S.K."/>
            <person name="Zeng Q."/>
            <person name="Gargeya S."/>
            <person name="Fitzgerald M."/>
            <person name="Haas B."/>
            <person name="Abouelleil A."/>
            <person name="Alvarado L."/>
            <person name="Arachchi H.M."/>
            <person name="Berlin A."/>
            <person name="Brown A."/>
            <person name="Chapman S.B."/>
            <person name="Chen Z."/>
            <person name="Dunbar C."/>
            <person name="Freedman E."/>
            <person name="Gearin G."/>
            <person name="Gellesch M."/>
            <person name="Goldberg J."/>
            <person name="Griggs A."/>
            <person name="Gujja S."/>
            <person name="Heiman D."/>
            <person name="Howarth C."/>
            <person name="Larson L."/>
            <person name="Lui A."/>
            <person name="MacDonald P.J.P."/>
            <person name="Mehta T."/>
            <person name="Montmayeur A."/>
            <person name="Murphy C."/>
            <person name="Neiman D."/>
            <person name="Pearson M."/>
            <person name="Priest M."/>
            <person name="Roberts A."/>
            <person name="Saif S."/>
            <person name="Shea T."/>
            <person name="Shenoy N."/>
            <person name="Sisk P."/>
            <person name="Stolte C."/>
            <person name="Sykes S."/>
            <person name="Yandava C."/>
            <person name="Wortman J."/>
            <person name="Nusbaum C."/>
            <person name="Birren B."/>
        </authorList>
    </citation>
    <scope>NUCLEOTIDE SEQUENCE</scope>
    <source>
        <strain evidence="3">R3-111a-1</strain>
    </source>
</reference>
<keyword evidence="2" id="KW-1133">Transmembrane helix</keyword>
<dbReference type="EMBL" id="GL385399">
    <property type="protein sequence ID" value="EJT73327.1"/>
    <property type="molecule type" value="Genomic_DNA"/>
</dbReference>
<keyword evidence="2" id="KW-0812">Transmembrane</keyword>
<gene>
    <name evidence="4" type="primary">20350629</name>
    <name evidence="3" type="ORF">GGTG_10171</name>
</gene>
<dbReference type="RefSeq" id="XP_009226301.1">
    <property type="nucleotide sequence ID" value="XM_009228037.1"/>
</dbReference>
<protein>
    <submittedName>
        <fullName evidence="3 4">Uncharacterized protein</fullName>
    </submittedName>
</protein>
<name>J3P9J1_GAET3</name>
<evidence type="ECO:0000313" key="5">
    <source>
        <dbReference type="Proteomes" id="UP000006039"/>
    </source>
</evidence>
<dbReference type="VEuPathDB" id="FungiDB:GGTG_10171"/>
<dbReference type="AlphaFoldDB" id="J3P9J1"/>
<feature type="transmembrane region" description="Helical" evidence="2">
    <location>
        <begin position="128"/>
        <end position="148"/>
    </location>
</feature>
<reference evidence="5" key="1">
    <citation type="submission" date="2010-07" db="EMBL/GenBank/DDBJ databases">
        <title>The genome sequence of Gaeumannomyces graminis var. tritici strain R3-111a-1.</title>
        <authorList>
            <consortium name="The Broad Institute Genome Sequencing Platform"/>
            <person name="Ma L.-J."/>
            <person name="Dead R."/>
            <person name="Young S."/>
            <person name="Zeng Q."/>
            <person name="Koehrsen M."/>
            <person name="Alvarado L."/>
            <person name="Berlin A."/>
            <person name="Chapman S.B."/>
            <person name="Chen Z."/>
            <person name="Freedman E."/>
            <person name="Gellesch M."/>
            <person name="Goldberg J."/>
            <person name="Griggs A."/>
            <person name="Gujja S."/>
            <person name="Heilman E.R."/>
            <person name="Heiman D."/>
            <person name="Hepburn T."/>
            <person name="Howarth C."/>
            <person name="Jen D."/>
            <person name="Larson L."/>
            <person name="Mehta T."/>
            <person name="Neiman D."/>
            <person name="Pearson M."/>
            <person name="Roberts A."/>
            <person name="Saif S."/>
            <person name="Shea T."/>
            <person name="Shenoy N."/>
            <person name="Sisk P."/>
            <person name="Stolte C."/>
            <person name="Sykes S."/>
            <person name="Walk T."/>
            <person name="White J."/>
            <person name="Yandava C."/>
            <person name="Haas B."/>
            <person name="Nusbaum C."/>
            <person name="Birren B."/>
        </authorList>
    </citation>
    <scope>NUCLEOTIDE SEQUENCE [LARGE SCALE GENOMIC DNA]</scope>
    <source>
        <strain evidence="5">R3-111a-1</strain>
    </source>
</reference>
<reference evidence="4" key="4">
    <citation type="journal article" date="2015" name="G3 (Bethesda)">
        <title>Genome sequences of three phytopathogenic species of the Magnaporthaceae family of fungi.</title>
        <authorList>
            <person name="Okagaki L.H."/>
            <person name="Nunes C.C."/>
            <person name="Sailsbery J."/>
            <person name="Clay B."/>
            <person name="Brown D."/>
            <person name="John T."/>
            <person name="Oh Y."/>
            <person name="Young N."/>
            <person name="Fitzgerald M."/>
            <person name="Haas B.J."/>
            <person name="Zeng Q."/>
            <person name="Young S."/>
            <person name="Adiconis X."/>
            <person name="Fan L."/>
            <person name="Levin J.Z."/>
            <person name="Mitchell T.K."/>
            <person name="Okubara P.A."/>
            <person name="Farman M.L."/>
            <person name="Kohn L.M."/>
            <person name="Birren B."/>
            <person name="Ma L.-J."/>
            <person name="Dean R.A."/>
        </authorList>
    </citation>
    <scope>NUCLEOTIDE SEQUENCE</scope>
    <source>
        <strain evidence="4">R3-111a-1</strain>
    </source>
</reference>
<proteinExistence type="predicted"/>
<feature type="compositionally biased region" description="Low complexity" evidence="1">
    <location>
        <begin position="14"/>
        <end position="24"/>
    </location>
</feature>
<evidence type="ECO:0000313" key="4">
    <source>
        <dbReference type="EnsemblFungi" id="EJT73327"/>
    </source>
</evidence>
<organism evidence="3">
    <name type="scientific">Gaeumannomyces tritici (strain R3-111a-1)</name>
    <name type="common">Wheat and barley take-all root rot fungus</name>
    <name type="synonym">Gaeumannomyces graminis var. tritici</name>
    <dbReference type="NCBI Taxonomy" id="644352"/>
    <lineage>
        <taxon>Eukaryota</taxon>
        <taxon>Fungi</taxon>
        <taxon>Dikarya</taxon>
        <taxon>Ascomycota</taxon>
        <taxon>Pezizomycotina</taxon>
        <taxon>Sordariomycetes</taxon>
        <taxon>Sordariomycetidae</taxon>
        <taxon>Magnaporthales</taxon>
        <taxon>Magnaporthaceae</taxon>
        <taxon>Gaeumannomyces</taxon>
    </lineage>
</organism>
<keyword evidence="2" id="KW-0472">Membrane</keyword>
<dbReference type="HOGENOM" id="CLU_1570752_0_0_1"/>
<accession>J3P9J1</accession>